<dbReference type="AlphaFoldDB" id="A0A4R6RRY9"/>
<dbReference type="InterPro" id="IPR036397">
    <property type="entry name" value="RNaseH_sf"/>
</dbReference>
<evidence type="ECO:0000313" key="5">
    <source>
        <dbReference type="EMBL" id="TDP89552.1"/>
    </source>
</evidence>
<dbReference type="InterPro" id="IPR013520">
    <property type="entry name" value="Ribonucl_H"/>
</dbReference>
<comment type="caution">
    <text evidence="5">The sequence shown here is derived from an EMBL/GenBank/DDBJ whole genome shotgun (WGS) entry which is preliminary data.</text>
</comment>
<dbReference type="CDD" id="cd06135">
    <property type="entry name" value="Orn"/>
    <property type="match status" value="1"/>
</dbReference>
<dbReference type="EMBL" id="SNYA01000009">
    <property type="protein sequence ID" value="TDP89552.1"/>
    <property type="molecule type" value="Genomic_DNA"/>
</dbReference>
<dbReference type="SUPFAM" id="SSF53098">
    <property type="entry name" value="Ribonuclease H-like"/>
    <property type="match status" value="1"/>
</dbReference>
<accession>A0A4R6RRY9</accession>
<evidence type="ECO:0000256" key="2">
    <source>
        <dbReference type="ARBA" id="ARBA00022801"/>
    </source>
</evidence>
<evidence type="ECO:0000256" key="3">
    <source>
        <dbReference type="ARBA" id="ARBA00022839"/>
    </source>
</evidence>
<dbReference type="Gene3D" id="3.30.420.10">
    <property type="entry name" value="Ribonuclease H-like superfamily/Ribonuclease H"/>
    <property type="match status" value="1"/>
</dbReference>
<organism evidence="5 6">
    <name type="scientific">Leucobacter luti</name>
    <dbReference type="NCBI Taxonomy" id="340320"/>
    <lineage>
        <taxon>Bacteria</taxon>
        <taxon>Bacillati</taxon>
        <taxon>Actinomycetota</taxon>
        <taxon>Actinomycetes</taxon>
        <taxon>Micrococcales</taxon>
        <taxon>Microbacteriaceae</taxon>
        <taxon>Leucobacter</taxon>
    </lineage>
</organism>
<keyword evidence="1" id="KW-0540">Nuclease</keyword>
<sequence length="185" mass="20759">MAEPNAELMCWIDTETTGKHADRGLLLEVAMIITDTDLNVIASEQQVILHSRDVAWDCSDDFVRNMHTNNGLFDEISLGTPLQTAERQFIAFVDGIVSRYGEGLPVVAGNSVGFDRKWLEQHMPALNETHLHYRNIDVSTIKELARMRAPEVLATAPQKSLGHRGLPDLHESIAELRHYLDNGLF</sequence>
<name>A0A4R6RRY9_9MICO</name>
<dbReference type="GO" id="GO:0000175">
    <property type="term" value="F:3'-5'-RNA exonuclease activity"/>
    <property type="evidence" value="ECO:0007669"/>
    <property type="project" value="InterPro"/>
</dbReference>
<protein>
    <submittedName>
        <fullName evidence="5">Oligoribonuclease</fullName>
    </submittedName>
</protein>
<evidence type="ECO:0000313" key="6">
    <source>
        <dbReference type="Proteomes" id="UP000295601"/>
    </source>
</evidence>
<dbReference type="SMART" id="SM00479">
    <property type="entry name" value="EXOIII"/>
    <property type="match status" value="1"/>
</dbReference>
<dbReference type="OrthoDB" id="9801329at2"/>
<dbReference type="InterPro" id="IPR022894">
    <property type="entry name" value="Oligoribonuclease"/>
</dbReference>
<keyword evidence="3" id="KW-0269">Exonuclease</keyword>
<feature type="domain" description="Exonuclease" evidence="4">
    <location>
        <begin position="8"/>
        <end position="185"/>
    </location>
</feature>
<dbReference type="RefSeq" id="WP_133617800.1">
    <property type="nucleotide sequence ID" value="NZ_SNYA01000009.1"/>
</dbReference>
<evidence type="ECO:0000256" key="1">
    <source>
        <dbReference type="ARBA" id="ARBA00022722"/>
    </source>
</evidence>
<evidence type="ECO:0000259" key="4">
    <source>
        <dbReference type="SMART" id="SM00479"/>
    </source>
</evidence>
<reference evidence="5 6" key="1">
    <citation type="submission" date="2019-03" db="EMBL/GenBank/DDBJ databases">
        <title>Genomic analyses of the natural microbiome of Caenorhabditis elegans.</title>
        <authorList>
            <person name="Samuel B."/>
        </authorList>
    </citation>
    <scope>NUCLEOTIDE SEQUENCE [LARGE SCALE GENOMIC DNA]</scope>
    <source>
        <strain evidence="5 6">JUb18</strain>
    </source>
</reference>
<dbReference type="GO" id="GO:0003676">
    <property type="term" value="F:nucleic acid binding"/>
    <property type="evidence" value="ECO:0007669"/>
    <property type="project" value="InterPro"/>
</dbReference>
<keyword evidence="2" id="KW-0378">Hydrolase</keyword>
<dbReference type="NCBIfam" id="NF003765">
    <property type="entry name" value="PRK05359.1"/>
    <property type="match status" value="1"/>
</dbReference>
<dbReference type="InterPro" id="IPR012337">
    <property type="entry name" value="RNaseH-like_sf"/>
</dbReference>
<proteinExistence type="predicted"/>
<keyword evidence="6" id="KW-1185">Reference proteome</keyword>
<gene>
    <name evidence="5" type="ORF">EDF62_3283</name>
</gene>
<dbReference type="Proteomes" id="UP000295601">
    <property type="component" value="Unassembled WGS sequence"/>
</dbReference>
<dbReference type="Pfam" id="PF00929">
    <property type="entry name" value="RNase_T"/>
    <property type="match status" value="1"/>
</dbReference>